<dbReference type="Proteomes" id="UP001082899">
    <property type="component" value="Unassembled WGS sequence"/>
</dbReference>
<dbReference type="InterPro" id="IPR041916">
    <property type="entry name" value="Anti_sigma_zinc_sf"/>
</dbReference>
<proteinExistence type="predicted"/>
<evidence type="ECO:0000313" key="4">
    <source>
        <dbReference type="Proteomes" id="UP001082899"/>
    </source>
</evidence>
<organism evidence="3 4">
    <name type="scientific">Robbsia betulipollinis</name>
    <dbReference type="NCBI Taxonomy" id="2981849"/>
    <lineage>
        <taxon>Bacteria</taxon>
        <taxon>Pseudomonadati</taxon>
        <taxon>Pseudomonadota</taxon>
        <taxon>Betaproteobacteria</taxon>
        <taxon>Burkholderiales</taxon>
        <taxon>Burkholderiaceae</taxon>
        <taxon>Robbsia</taxon>
    </lineage>
</organism>
<keyword evidence="4" id="KW-1185">Reference proteome</keyword>
<reference evidence="3" key="1">
    <citation type="submission" date="2022-11" db="EMBL/GenBank/DDBJ databases">
        <title>Robbsia betulipollinis sp. nov., isolated from pollen of birch (Betula pendula).</title>
        <authorList>
            <person name="Shi H."/>
            <person name="Ambika Manirajan B."/>
            <person name="Ratering S."/>
            <person name="Geissler-Plaum R."/>
            <person name="Schnell S."/>
        </authorList>
    </citation>
    <scope>NUCLEOTIDE SEQUENCE</scope>
    <source>
        <strain evidence="3">Bb-Pol-6</strain>
    </source>
</reference>
<dbReference type="SUPFAM" id="SSF51182">
    <property type="entry name" value="RmlC-like cupins"/>
    <property type="match status" value="1"/>
</dbReference>
<dbReference type="InterPro" id="IPR011051">
    <property type="entry name" value="RmlC_Cupin_sf"/>
</dbReference>
<name>A0ABT3ZJ10_9BURK</name>
<sequence>MDPVARAVAGSAARAGPRPARPDGLAAMIVHHPQDDTLLRFCTGDLPPGPALVVASHVSQCPACRHTLRLLENVGGALLADAEPVACGVDRTSAVAALLADPESAARRMEARAASGAGNRLPSAWEPMAGVTTGALPPLPAGMAVPAPLAAFPVTAWRPVSPGIRWARISFPGDPDSKVLLLRAQPGAALPLHTHTGPEYTYVLHGSLSGEGAVLHPGDLVESEPSLRHQPEVVSNGECICMLAVEGRLVMSTLLARIAQRIIGL</sequence>
<evidence type="ECO:0000259" key="2">
    <source>
        <dbReference type="Pfam" id="PF12973"/>
    </source>
</evidence>
<feature type="region of interest" description="Disordered" evidence="1">
    <location>
        <begin position="1"/>
        <end position="21"/>
    </location>
</feature>
<dbReference type="EMBL" id="JAPMXC010000001">
    <property type="protein sequence ID" value="MCY0385955.1"/>
    <property type="molecule type" value="Genomic_DNA"/>
</dbReference>
<comment type="caution">
    <text evidence="3">The sequence shown here is derived from an EMBL/GenBank/DDBJ whole genome shotgun (WGS) entry which is preliminary data.</text>
</comment>
<protein>
    <submittedName>
        <fullName evidence="3">Cupin domain-containing protein</fullName>
    </submittedName>
</protein>
<evidence type="ECO:0000256" key="1">
    <source>
        <dbReference type="SAM" id="MobiDB-lite"/>
    </source>
</evidence>
<dbReference type="InterPro" id="IPR025979">
    <property type="entry name" value="ChrR-like_cupin_dom"/>
</dbReference>
<dbReference type="InterPro" id="IPR014710">
    <property type="entry name" value="RmlC-like_jellyroll"/>
</dbReference>
<dbReference type="Pfam" id="PF12973">
    <property type="entry name" value="Cupin_7"/>
    <property type="match status" value="1"/>
</dbReference>
<dbReference type="InterPro" id="IPR012807">
    <property type="entry name" value="Anti-sigma_ChrR"/>
</dbReference>
<dbReference type="Gene3D" id="2.60.120.10">
    <property type="entry name" value="Jelly Rolls"/>
    <property type="match status" value="1"/>
</dbReference>
<feature type="domain" description="ChrR-like cupin" evidence="2">
    <location>
        <begin position="155"/>
        <end position="243"/>
    </location>
</feature>
<dbReference type="CDD" id="cd20301">
    <property type="entry name" value="cupin_ChrR"/>
    <property type="match status" value="1"/>
</dbReference>
<evidence type="ECO:0000313" key="3">
    <source>
        <dbReference type="EMBL" id="MCY0385955.1"/>
    </source>
</evidence>
<dbReference type="RefSeq" id="WP_267845121.1">
    <property type="nucleotide sequence ID" value="NZ_JAPMXC010000001.1"/>
</dbReference>
<gene>
    <name evidence="3" type="ORF">OVY01_01590</name>
</gene>
<dbReference type="Gene3D" id="1.10.10.1320">
    <property type="entry name" value="Anti-sigma factor, zinc-finger domain"/>
    <property type="match status" value="1"/>
</dbReference>
<accession>A0ABT3ZJ10</accession>